<accession>Q4JMQ4</accession>
<dbReference type="GO" id="GO:0005576">
    <property type="term" value="C:extracellular region"/>
    <property type="evidence" value="ECO:0007669"/>
    <property type="project" value="UniProtKB-SubCell"/>
</dbReference>
<dbReference type="PANTHER" id="PTHR42792:SF2">
    <property type="entry name" value="FLAGELLIN"/>
    <property type="match status" value="1"/>
</dbReference>
<dbReference type="PRINTS" id="PR00207">
    <property type="entry name" value="FLAGELLIN"/>
</dbReference>
<dbReference type="InterPro" id="IPR001029">
    <property type="entry name" value="Flagellin_N"/>
</dbReference>
<dbReference type="Pfam" id="PF00700">
    <property type="entry name" value="Flagellin_C"/>
    <property type="match status" value="1"/>
</dbReference>
<sequence length="845" mass="87279">MTAINTNTAALNAQYYLAKSNKDMESSMAKLSSGQKVNSAADDAAGLAIASRMTAQIRGLAMAVKNSNDSMSLAQTAEGAMEEVTNMLQRIRELAVQSANGTMNTGDRASLDAEVQALKAEIDRVATTTSFNSQNLLDGSYKATFQIGDKNGQTVGLKIGSVKTDSLGLGEGSSGTNTLVSRRIPVAASLTGTFDIELASPVDAGDIQVNGQAIGAIALTDDMEDIIKNIHDNVDNVKASGFNVVTAKTIGNGITSDGDLTIRIAALGVPAASATTYKISASNSMEELVANINAEVNGAVQASMNDDGKLVLSNETGATIQVIDDSATDGAYDGGSGFYGEDSFDPDPNNQGSDVLTTKFTFGGFLKLESTDGSVVRVESGNAALTSPGTNIDLAALGFNVTYQQDENDGYTVKGNALTAPGTAIAKGDLVINGVEMFDANIGTDSFKGKLDMINSFSQETGVVASAAFEQTFAIDTSEIVEGDVYHLNGTKITIGSTTTVAGVAALINAKSDEIGLTATANGNNLVLSGDNVQSLTINNETLDEKNDALTSTDTDAEIRPTAGTNSNHVVTIQDADVKAGREFNLKLTGGVTANAFDVKYTAVSGDDAKKVAENLRGLILAAGGTNYDVASADGLSIADNTGNTVMTFNNASGKLVNGHATMTFKRSDDNDLFRASQTSGTESTTYGMIKLDSVGNAPIKIEVGENDVGTAFARHGLLEANVGAADFDVNEPTMSASGGKSMTGLSVTTASAANAALDTIDVAIDTVNSIRGDLGALQNRLEYTINNLSSISNATTGARGRILDADFAKETSELTKHQILTQAATSMLAQANQSKQGILALLQG</sequence>
<evidence type="ECO:0000256" key="4">
    <source>
        <dbReference type="SAM" id="Coils"/>
    </source>
</evidence>
<comment type="subcellular location">
    <subcellularLocation>
        <location evidence="3">Secreted</location>
    </subcellularLocation>
    <subcellularLocation>
        <location evidence="3">Bacterial flagellum</location>
    </subcellularLocation>
</comment>
<proteinExistence type="inferred from homology"/>
<keyword evidence="7" id="KW-0969">Cilium</keyword>
<evidence type="ECO:0000259" key="6">
    <source>
        <dbReference type="Pfam" id="PF00700"/>
    </source>
</evidence>
<dbReference type="Gene3D" id="1.20.1330.10">
    <property type="entry name" value="f41 fragment of flagellin, N-terminal domain"/>
    <property type="match status" value="2"/>
</dbReference>
<dbReference type="GO" id="GO:0005198">
    <property type="term" value="F:structural molecule activity"/>
    <property type="evidence" value="ECO:0007669"/>
    <property type="project" value="UniProtKB-UniRule"/>
</dbReference>
<dbReference type="AlphaFoldDB" id="Q4JMQ4"/>
<keyword evidence="4" id="KW-0175">Coiled coil</keyword>
<reference evidence="7" key="1">
    <citation type="journal article" date="2005" name="PLoS Biol.">
        <title>New insights into metabolic properties of marine bacteria encoding proteorhodopsins.</title>
        <authorList>
            <person name="Sabehi G."/>
            <person name="Loy A."/>
            <person name="Jung K.H."/>
            <person name="Partha R."/>
            <person name="Spudich J.L."/>
            <person name="Isaacson T."/>
            <person name="Hirschberg J."/>
            <person name="Wagner M."/>
            <person name="Beja O."/>
        </authorList>
    </citation>
    <scope>NUCLEOTIDE SEQUENCE</scope>
</reference>
<protein>
    <recommendedName>
        <fullName evidence="3">Flagellin</fullName>
    </recommendedName>
</protein>
<name>Q4JMQ4_9BACT</name>
<dbReference type="Pfam" id="PF00669">
    <property type="entry name" value="Flagellin_N"/>
    <property type="match status" value="1"/>
</dbReference>
<keyword evidence="3" id="KW-0964">Secreted</keyword>
<keyword evidence="7" id="KW-0282">Flagellum</keyword>
<dbReference type="PANTHER" id="PTHR42792">
    <property type="entry name" value="FLAGELLIN"/>
    <property type="match status" value="1"/>
</dbReference>
<evidence type="ECO:0000313" key="7">
    <source>
        <dbReference type="EMBL" id="AAY87259.1"/>
    </source>
</evidence>
<feature type="domain" description="Flagellin N-terminal" evidence="5">
    <location>
        <begin position="4"/>
        <end position="141"/>
    </location>
</feature>
<comment type="function">
    <text evidence="3">Flagellin is the subunit protein which polymerizes to form the filaments of bacterial flagella.</text>
</comment>
<dbReference type="GO" id="GO:0009288">
    <property type="term" value="C:bacterial-type flagellum"/>
    <property type="evidence" value="ECO:0007669"/>
    <property type="project" value="UniProtKB-SubCell"/>
</dbReference>
<evidence type="ECO:0000256" key="1">
    <source>
        <dbReference type="ARBA" id="ARBA00005709"/>
    </source>
</evidence>
<gene>
    <name evidence="7" type="primary">fliC</name>
</gene>
<organism evidence="7">
    <name type="scientific">uncultured bacterium BAC17H8</name>
    <dbReference type="NCBI Taxonomy" id="332980"/>
    <lineage>
        <taxon>Bacteria</taxon>
        <taxon>environmental samples</taxon>
    </lineage>
</organism>
<feature type="domain" description="Flagellin C-terminal" evidence="6">
    <location>
        <begin position="758"/>
        <end position="843"/>
    </location>
</feature>
<dbReference type="EMBL" id="DQ068068">
    <property type="protein sequence ID" value="AAY87259.1"/>
    <property type="molecule type" value="Genomic_DNA"/>
</dbReference>
<evidence type="ECO:0000256" key="3">
    <source>
        <dbReference type="RuleBase" id="RU362073"/>
    </source>
</evidence>
<dbReference type="Gene3D" id="3.30.70.2120">
    <property type="match status" value="2"/>
</dbReference>
<evidence type="ECO:0000259" key="5">
    <source>
        <dbReference type="Pfam" id="PF00669"/>
    </source>
</evidence>
<keyword evidence="2 3" id="KW-0975">Bacterial flagellum</keyword>
<dbReference type="InterPro" id="IPR001492">
    <property type="entry name" value="Flagellin"/>
</dbReference>
<dbReference type="SUPFAM" id="SSF64518">
    <property type="entry name" value="Phase 1 flagellin"/>
    <property type="match status" value="1"/>
</dbReference>
<feature type="coiled-coil region" evidence="4">
    <location>
        <begin position="74"/>
        <end position="128"/>
    </location>
</feature>
<keyword evidence="7" id="KW-0966">Cell projection</keyword>
<comment type="similarity">
    <text evidence="1 3">Belongs to the bacterial flagellin family.</text>
</comment>
<dbReference type="InterPro" id="IPR046358">
    <property type="entry name" value="Flagellin_C"/>
</dbReference>
<evidence type="ECO:0000256" key="2">
    <source>
        <dbReference type="ARBA" id="ARBA00023143"/>
    </source>
</evidence>